<protein>
    <submittedName>
        <fullName evidence="2">Uncharacterized protein</fullName>
    </submittedName>
</protein>
<dbReference type="InParanoid" id="W4K4Z1"/>
<accession>W4K4Z1</accession>
<dbReference type="GeneID" id="20670759"/>
<gene>
    <name evidence="2" type="ORF">HETIRDRAFT_321477</name>
</gene>
<feature type="region of interest" description="Disordered" evidence="1">
    <location>
        <begin position="439"/>
        <end position="465"/>
    </location>
</feature>
<dbReference type="HOGENOM" id="CLU_462354_0_0_1"/>
<reference evidence="2 3" key="1">
    <citation type="journal article" date="2012" name="New Phytol.">
        <title>Insight into trade-off between wood decay and parasitism from the genome of a fungal forest pathogen.</title>
        <authorList>
            <person name="Olson A."/>
            <person name="Aerts A."/>
            <person name="Asiegbu F."/>
            <person name="Belbahri L."/>
            <person name="Bouzid O."/>
            <person name="Broberg A."/>
            <person name="Canback B."/>
            <person name="Coutinho P.M."/>
            <person name="Cullen D."/>
            <person name="Dalman K."/>
            <person name="Deflorio G."/>
            <person name="van Diepen L.T."/>
            <person name="Dunand C."/>
            <person name="Duplessis S."/>
            <person name="Durling M."/>
            <person name="Gonthier P."/>
            <person name="Grimwood J."/>
            <person name="Fossdal C.G."/>
            <person name="Hansson D."/>
            <person name="Henrissat B."/>
            <person name="Hietala A."/>
            <person name="Himmelstrand K."/>
            <person name="Hoffmeister D."/>
            <person name="Hogberg N."/>
            <person name="James T.Y."/>
            <person name="Karlsson M."/>
            <person name="Kohler A."/>
            <person name="Kues U."/>
            <person name="Lee Y.H."/>
            <person name="Lin Y.C."/>
            <person name="Lind M."/>
            <person name="Lindquist E."/>
            <person name="Lombard V."/>
            <person name="Lucas S."/>
            <person name="Lunden K."/>
            <person name="Morin E."/>
            <person name="Murat C."/>
            <person name="Park J."/>
            <person name="Raffaello T."/>
            <person name="Rouze P."/>
            <person name="Salamov A."/>
            <person name="Schmutz J."/>
            <person name="Solheim H."/>
            <person name="Stahlberg J."/>
            <person name="Velez H."/>
            <person name="de Vries R.P."/>
            <person name="Wiebenga A."/>
            <person name="Woodward S."/>
            <person name="Yakovlev I."/>
            <person name="Garbelotto M."/>
            <person name="Martin F."/>
            <person name="Grigoriev I.V."/>
            <person name="Stenlid J."/>
        </authorList>
    </citation>
    <scope>NUCLEOTIDE SEQUENCE [LARGE SCALE GENOMIC DNA]</scope>
    <source>
        <strain evidence="2 3">TC 32-1</strain>
    </source>
</reference>
<sequence length="590" mass="62545">MAIRKWLSCEKELIRTVFISPTAREILQNSSKGALKRVAGLITTRYKEAFNRPFAAETTAEFAVRQAAEKRPHRRHLLVKRVAESEAECDSRLEGVSTRIYNWCKAHSENRKSAPVVVVQPVITGVVRNYTARSLFKADHPKRPEAVAGESVGQWSTRVTVAFDTLTGEEVAELEEQALLLNSTRKEAASAPRSEYLRGKKAKNMPTTIKKTMEHWYEETGWVGMVMMGGIGINGDINAHVECTGVDADSKNFERAFTSKSGVSRQRLHSLFWAFLESIYDRLPSEGVRSSIAAGSSAADASIAAASPEADSSNGALSVVNSSIAVASPEGEHSNGTPSEAHSSIAAASPEGESGDFWPGEVDGSAAEVRPWMEPGPAQTSDSVDGAKTVGMGSLPEPHGQVISEMGLKILAQRCVAAQNEDGPGLVAHSSLPHTLPGVHAADENVQGDDTASESSGGLHDPSVVGELGSAVTRGQDTSMREPALRVDGDVGRGRGRGRGHGRGRGRGRGRGQIGGRVGTINAARADVSSMGIDTSDEDEGGGVESHAGAPRVRFVGPVESVVGSTQSPVIPQGVEGRPRCRARTLLGIK</sequence>
<feature type="region of interest" description="Disordered" evidence="1">
    <location>
        <begin position="327"/>
        <end position="399"/>
    </location>
</feature>
<feature type="region of interest" description="Disordered" evidence="1">
    <location>
        <begin position="487"/>
        <end position="516"/>
    </location>
</feature>
<dbReference type="Proteomes" id="UP000030671">
    <property type="component" value="Unassembled WGS sequence"/>
</dbReference>
<evidence type="ECO:0000313" key="2">
    <source>
        <dbReference type="EMBL" id="ETW80121.1"/>
    </source>
</evidence>
<feature type="compositionally biased region" description="Basic residues" evidence="1">
    <location>
        <begin position="494"/>
        <end position="510"/>
    </location>
</feature>
<dbReference type="KEGG" id="hir:HETIRDRAFT_321477"/>
<organism evidence="2 3">
    <name type="scientific">Heterobasidion irregulare (strain TC 32-1)</name>
    <dbReference type="NCBI Taxonomy" id="747525"/>
    <lineage>
        <taxon>Eukaryota</taxon>
        <taxon>Fungi</taxon>
        <taxon>Dikarya</taxon>
        <taxon>Basidiomycota</taxon>
        <taxon>Agaricomycotina</taxon>
        <taxon>Agaricomycetes</taxon>
        <taxon>Russulales</taxon>
        <taxon>Bondarzewiaceae</taxon>
        <taxon>Heterobasidion</taxon>
        <taxon>Heterobasidion annosum species complex</taxon>
    </lineage>
</organism>
<evidence type="ECO:0000256" key="1">
    <source>
        <dbReference type="SAM" id="MobiDB-lite"/>
    </source>
</evidence>
<dbReference type="EMBL" id="KI925460">
    <property type="protein sequence ID" value="ETW80121.1"/>
    <property type="molecule type" value="Genomic_DNA"/>
</dbReference>
<dbReference type="OrthoDB" id="2757637at2759"/>
<evidence type="ECO:0000313" key="3">
    <source>
        <dbReference type="Proteomes" id="UP000030671"/>
    </source>
</evidence>
<dbReference type="AlphaFoldDB" id="W4K4Z1"/>
<proteinExistence type="predicted"/>
<keyword evidence="3" id="KW-1185">Reference proteome</keyword>
<name>W4K4Z1_HETIT</name>
<dbReference type="RefSeq" id="XP_009548641.1">
    <property type="nucleotide sequence ID" value="XM_009550346.1"/>
</dbReference>